<dbReference type="PROSITE" id="PS50088">
    <property type="entry name" value="ANK_REPEAT"/>
    <property type="match status" value="8"/>
</dbReference>
<dbReference type="Gene3D" id="3.30.40.10">
    <property type="entry name" value="Zinc/RING finger domain, C3HC4 (zinc finger)"/>
    <property type="match status" value="1"/>
</dbReference>
<evidence type="ECO:0000256" key="1">
    <source>
        <dbReference type="ARBA" id="ARBA00022737"/>
    </source>
</evidence>
<feature type="repeat" description="ANK" evidence="3">
    <location>
        <begin position="1004"/>
        <end position="1029"/>
    </location>
</feature>
<evidence type="ECO:0000256" key="3">
    <source>
        <dbReference type="PROSITE-ProRule" id="PRU00023"/>
    </source>
</evidence>
<dbReference type="Pfam" id="PF00023">
    <property type="entry name" value="Ank"/>
    <property type="match status" value="1"/>
</dbReference>
<reference evidence="5" key="1">
    <citation type="submission" date="2021-01" db="EMBL/GenBank/DDBJ databases">
        <authorList>
            <person name="Corre E."/>
            <person name="Pelletier E."/>
            <person name="Niang G."/>
            <person name="Scheremetjew M."/>
            <person name="Finn R."/>
            <person name="Kale V."/>
            <person name="Holt S."/>
            <person name="Cochrane G."/>
            <person name="Meng A."/>
            <person name="Brown T."/>
            <person name="Cohen L."/>
        </authorList>
    </citation>
    <scope>NUCLEOTIDE SEQUENCE</scope>
    <source>
        <strain evidence="5">GSO104</strain>
    </source>
</reference>
<dbReference type="Gene3D" id="3.90.176.10">
    <property type="entry name" value="Toxin ADP-ribosyltransferase, Chain A, domain 1"/>
    <property type="match status" value="1"/>
</dbReference>
<dbReference type="CDD" id="cd00198">
    <property type="entry name" value="vWFA"/>
    <property type="match status" value="1"/>
</dbReference>
<dbReference type="InterPro" id="IPR002035">
    <property type="entry name" value="VWF_A"/>
</dbReference>
<feature type="domain" description="VWFA" evidence="4">
    <location>
        <begin position="163"/>
        <end position="375"/>
    </location>
</feature>
<keyword evidence="2 3" id="KW-0040">ANK repeat</keyword>
<feature type="repeat" description="ANK" evidence="3">
    <location>
        <begin position="720"/>
        <end position="752"/>
    </location>
</feature>
<dbReference type="SMART" id="SM00248">
    <property type="entry name" value="ANK"/>
    <property type="match status" value="10"/>
</dbReference>
<dbReference type="SUPFAM" id="SSF53300">
    <property type="entry name" value="vWA-like"/>
    <property type="match status" value="1"/>
</dbReference>
<dbReference type="GO" id="GO:0016567">
    <property type="term" value="P:protein ubiquitination"/>
    <property type="evidence" value="ECO:0007669"/>
    <property type="project" value="InterPro"/>
</dbReference>
<dbReference type="InterPro" id="IPR013083">
    <property type="entry name" value="Znf_RING/FYVE/PHD"/>
</dbReference>
<dbReference type="PANTHER" id="PTHR24198:SF165">
    <property type="entry name" value="ANKYRIN REPEAT-CONTAINING PROTEIN-RELATED"/>
    <property type="match status" value="1"/>
</dbReference>
<accession>A0A7S4R4T1</accession>
<dbReference type="GO" id="GO:0004842">
    <property type="term" value="F:ubiquitin-protein transferase activity"/>
    <property type="evidence" value="ECO:0007669"/>
    <property type="project" value="InterPro"/>
</dbReference>
<name>A0A7S4R4T1_9STRA</name>
<dbReference type="InterPro" id="IPR002110">
    <property type="entry name" value="Ankyrin_rpt"/>
</dbReference>
<dbReference type="InterPro" id="IPR003613">
    <property type="entry name" value="Ubox_domain"/>
</dbReference>
<dbReference type="SUPFAM" id="SSF57850">
    <property type="entry name" value="RING/U-box"/>
    <property type="match status" value="1"/>
</dbReference>
<sequence>MDAERLTEELKCPITCELMDDPVTLPCCGKACGRTALKAAIAIKGICPLCRHCPLQSKVANDAPTNKVLLSLIEALSTIKSSEIERLRNPSQIGRNEMTLSKEESKDSEVPKLAASYCLLPVPSPAKKDGEDYSPSQSQSIGKIARLQLRIKNAAKVGLRRVLCILVVDQSGSMAGNPWRQASLAMKHVVAMSHEPHISSHVSLRIVTYNSTASEVDCSGSISDVNSRINNLRASLGTSFRGAFGKTVGVMRRVVDAATESIRQHDLLEGDISPIPHNIHIVFMTDGQAWEDKKNLADELHGQILKFQHDCQNGTLTISPPNVTIHSVGFSGDCDRALLERIRDAGTHPGQFRYCEPGDSEDALCGRLTGMFEAIAAHGGSDVTVERLMHDAGGPSFEFLGVNGEILPPDKAGKVTLQLRTKPDGVGTAVAWVSINLPKERETPNLVLPISVTCNLEEDQGKSIIVVENIRTSSTENDSTQIKPASGFNSFQTPDWTVAAIEDPSFASVDAVKRAWVGVRIHAIAEDAIALATAATIAPSDPDESVLPAEAVRLWGAFLEHRLRAVSTIGSDAHDRVPGLTAQLRGLSSWKLNGSCGKSEVVSIGRLRDISSASAFSSSRIAATVAHTSSTLPAAGSTTDQVNQPTENKSRVYSEVHSQGGATESRLCYGGNSNKKRRNALSAAIMDWGQRYGAKTIVENILNSMDEEARLSSVMDTDVDGNSSIHLAAYYGQDDVIPVLLKQFPSIGIDEQNNLGETPVTIAIKRRGYHRTVEVLQAFGASIPEDRVEGLIRFCLQQDFARTAGFLKKRLEDGELVPSLAGEDMLSWDPVSDKDLPALEFDEDVPHRAVKSRLDAALAKGRPIDYRSVALAGLRFVDVELVKMGVARLDAKEVDPSFLFQYCFPNKADAPDTNIFLEMLQTILDFSLDLLGAVQPVSGDTLLHRAISAGSLPHTQFLISQGLPSDGQNTSGNTPLHIACIKRYPCIVDFLLTTGADVNVPNNRGATPIAVAIQMGSQRIVENLIAAGAMTDGPAVITSQGENLLHIAVRNNQYDILSLLLDRADPETMLEIDENGLNPIFAAVEGDRRECLNLLLETASDYFNRGIPGFEENVLKMKMTTDSNILPGATALHAAVFFDRRLALSVLLERGANTDAPDNNGMTPLHYAAQRGDASAVYTLVSSGASPSTLDHYGRNPASYGMSHPDVVAALVGPIPGPLLCFCSGEVSDTRSASACEDVVRRAPIVAAEPGLFSATQVLDTPLDDTGQTALIIAASHGNVGAVRALLDGGCSPEKEDKQGLSAAVWAQMRRSQRLIGALGLPARPRLPAAERHALVGQRWGTADAMSVFLGGKRDMSWPLQPASSSLYQRLVLLAEAFSQGGTSRNEYAKEVKSVDLLKASPRSGSVERVMIASPGTPEQHALDADRWSCKIDTARAVAAGSSMRPSHIFAAFLSTRHGPLVPCLNNFLARAPASSVTVSPIDRPIQNFSVALFDLLGELPPCNDDEMYAVAPPGISRASLAVGSAITLHSFVSATSDWSIALSALDKVHGINDSIGRAINEENGIVLIIKKCHSGRAIGQRSTFQEDREVMFSPGTAFRVRNWYCGSVKALGQHRVREEAILAPEKLNMHDCGGGSLLIEVEEFCSL</sequence>
<dbReference type="InterPro" id="IPR036770">
    <property type="entry name" value="Ankyrin_rpt-contain_sf"/>
</dbReference>
<dbReference type="SMART" id="SM00327">
    <property type="entry name" value="VWA"/>
    <property type="match status" value="1"/>
</dbReference>
<dbReference type="PANTHER" id="PTHR24198">
    <property type="entry name" value="ANKYRIN REPEAT AND PROTEIN KINASE DOMAIN-CONTAINING PROTEIN"/>
    <property type="match status" value="1"/>
</dbReference>
<evidence type="ECO:0000256" key="2">
    <source>
        <dbReference type="ARBA" id="ARBA00023043"/>
    </source>
</evidence>
<protein>
    <recommendedName>
        <fullName evidence="4">VWFA domain-containing protein</fullName>
    </recommendedName>
</protein>
<dbReference type="SUPFAM" id="SSF48403">
    <property type="entry name" value="Ankyrin repeat"/>
    <property type="match status" value="3"/>
</dbReference>
<organism evidence="5">
    <name type="scientific">Ditylum brightwellii</name>
    <dbReference type="NCBI Taxonomy" id="49249"/>
    <lineage>
        <taxon>Eukaryota</taxon>
        <taxon>Sar</taxon>
        <taxon>Stramenopiles</taxon>
        <taxon>Ochrophyta</taxon>
        <taxon>Bacillariophyta</taxon>
        <taxon>Mediophyceae</taxon>
        <taxon>Lithodesmiophycidae</taxon>
        <taxon>Lithodesmiales</taxon>
        <taxon>Lithodesmiaceae</taxon>
        <taxon>Ditylum</taxon>
    </lineage>
</organism>
<feature type="repeat" description="ANK" evidence="3">
    <location>
        <begin position="1266"/>
        <end position="1298"/>
    </location>
</feature>
<dbReference type="EMBL" id="HBNS01015799">
    <property type="protein sequence ID" value="CAE4602923.1"/>
    <property type="molecule type" value="Transcribed_RNA"/>
</dbReference>
<dbReference type="Gene3D" id="3.40.50.410">
    <property type="entry name" value="von Willebrand factor, type A domain"/>
    <property type="match status" value="1"/>
</dbReference>
<dbReference type="Pfam" id="PF12796">
    <property type="entry name" value="Ank_2"/>
    <property type="match status" value="2"/>
</dbReference>
<dbReference type="SUPFAM" id="SSF56399">
    <property type="entry name" value="ADP-ribosylation"/>
    <property type="match status" value="1"/>
</dbReference>
<feature type="repeat" description="ANK" evidence="3">
    <location>
        <begin position="938"/>
        <end position="970"/>
    </location>
</feature>
<feature type="repeat" description="ANK" evidence="3">
    <location>
        <begin position="1127"/>
        <end position="1159"/>
    </location>
</feature>
<dbReference type="InterPro" id="IPR036465">
    <property type="entry name" value="vWFA_dom_sf"/>
</dbReference>
<dbReference type="Gene3D" id="1.25.40.20">
    <property type="entry name" value="Ankyrin repeat-containing domain"/>
    <property type="match status" value="4"/>
</dbReference>
<gene>
    <name evidence="5" type="ORF">DBRI00130_LOCUS12674</name>
</gene>
<evidence type="ECO:0000259" key="4">
    <source>
        <dbReference type="PROSITE" id="PS50234"/>
    </source>
</evidence>
<feature type="repeat" description="ANK" evidence="3">
    <location>
        <begin position="971"/>
        <end position="1003"/>
    </location>
</feature>
<feature type="repeat" description="ANK" evidence="3">
    <location>
        <begin position="1160"/>
        <end position="1192"/>
    </location>
</feature>
<feature type="repeat" description="ANK" evidence="3">
    <location>
        <begin position="1040"/>
        <end position="1063"/>
    </location>
</feature>
<evidence type="ECO:0000313" key="5">
    <source>
        <dbReference type="EMBL" id="CAE4602923.1"/>
    </source>
</evidence>
<keyword evidence="1" id="KW-0677">Repeat</keyword>
<dbReference type="Pfam" id="PF00092">
    <property type="entry name" value="VWA"/>
    <property type="match status" value="1"/>
</dbReference>
<dbReference type="PROSITE" id="PS50297">
    <property type="entry name" value="ANK_REP_REGION"/>
    <property type="match status" value="7"/>
</dbReference>
<dbReference type="PROSITE" id="PS50234">
    <property type="entry name" value="VWFA"/>
    <property type="match status" value="1"/>
</dbReference>
<dbReference type="Pfam" id="PF04564">
    <property type="entry name" value="U-box"/>
    <property type="match status" value="1"/>
</dbReference>
<proteinExistence type="predicted"/>